<dbReference type="Proteomes" id="UP000218244">
    <property type="component" value="Chromosome"/>
</dbReference>
<gene>
    <name evidence="2" type="ORF">N24_2897</name>
</gene>
<organism evidence="2 3">
    <name type="scientific">Corynebacterium suranareeae</name>
    <dbReference type="NCBI Taxonomy" id="2506452"/>
    <lineage>
        <taxon>Bacteria</taxon>
        <taxon>Bacillati</taxon>
        <taxon>Actinomycetota</taxon>
        <taxon>Actinomycetes</taxon>
        <taxon>Mycobacteriales</taxon>
        <taxon>Corynebacteriaceae</taxon>
        <taxon>Corynebacterium</taxon>
    </lineage>
</organism>
<reference evidence="2 3" key="1">
    <citation type="submission" date="2016-02" db="EMBL/GenBank/DDBJ databases">
        <title>Corynebacterium glutamicum N24 whole genome sequencing project.</title>
        <authorList>
            <person name="Matsutani M."/>
            <person name="Nangtapong N."/>
            <person name="Yakushi T."/>
            <person name="Matsushita K."/>
        </authorList>
    </citation>
    <scope>NUCLEOTIDE SEQUENCE [LARGE SCALE GENOMIC DNA]</scope>
    <source>
        <strain evidence="2 3">N24</strain>
    </source>
</reference>
<dbReference type="InterPro" id="IPR050523">
    <property type="entry name" value="AKR_Detox_Biosynth"/>
</dbReference>
<name>A0A169S585_9CORY</name>
<dbReference type="AlphaFoldDB" id="A0A169S585"/>
<evidence type="ECO:0000259" key="1">
    <source>
        <dbReference type="Pfam" id="PF00248"/>
    </source>
</evidence>
<dbReference type="GO" id="GO:0005829">
    <property type="term" value="C:cytosol"/>
    <property type="evidence" value="ECO:0007669"/>
    <property type="project" value="TreeGrafter"/>
</dbReference>
<accession>A0A169S585</accession>
<evidence type="ECO:0000313" key="3">
    <source>
        <dbReference type="Proteomes" id="UP000218244"/>
    </source>
</evidence>
<feature type="domain" description="NADP-dependent oxidoreductase" evidence="1">
    <location>
        <begin position="9"/>
        <end position="305"/>
    </location>
</feature>
<dbReference type="PANTHER" id="PTHR43364">
    <property type="entry name" value="NADH-SPECIFIC METHYLGLYOXAL REDUCTASE-RELATED"/>
    <property type="match status" value="1"/>
</dbReference>
<dbReference type="Pfam" id="PF00248">
    <property type="entry name" value="Aldo_ket_red"/>
    <property type="match status" value="1"/>
</dbReference>
<dbReference type="InterPro" id="IPR023210">
    <property type="entry name" value="NADP_OxRdtase_dom"/>
</dbReference>
<proteinExistence type="predicted"/>
<evidence type="ECO:0000313" key="2">
    <source>
        <dbReference type="EMBL" id="BAU97159.1"/>
    </source>
</evidence>
<protein>
    <submittedName>
        <fullName evidence="2">Aldo/keto reductase</fullName>
    </submittedName>
</protein>
<dbReference type="InterPro" id="IPR036812">
    <property type="entry name" value="NAD(P)_OxRdtase_dom_sf"/>
</dbReference>
<keyword evidence="3" id="KW-1185">Reference proteome</keyword>
<dbReference type="Gene3D" id="3.20.20.100">
    <property type="entry name" value="NADP-dependent oxidoreductase domain"/>
    <property type="match status" value="1"/>
</dbReference>
<dbReference type="KEGG" id="csur:N24_2897"/>
<sequence>MSLPALSVPLVLGGNTFGWTSDQETSFAVLDAFVAAGGTYIDTADLYASWAGDGTGGDSEKVLGEWFKARGNRDKVVLATKMGGLAPYNNQQHDTVVAALEESLKRLQTDYIDIYYSHYDDENVAIADQAKTYHSLVESGKVRHIALSNYSPERIREWFEYATANNLTLPAAIQPQYNLVHRSDFEKSYLPLAREYGAATFPYFALASGFLSGTYRTPADLEGRNRQGFVEGYATPEGFAVVDALVELAEKRNVEPSTVALAWQLAKGVTAPIASVSTPAQLPALLAIADVKLSDAEVAALDEASKSFA</sequence>
<dbReference type="SUPFAM" id="SSF51430">
    <property type="entry name" value="NAD(P)-linked oxidoreductase"/>
    <property type="match status" value="1"/>
</dbReference>
<dbReference type="EMBL" id="AP017369">
    <property type="protein sequence ID" value="BAU97159.1"/>
    <property type="molecule type" value="Genomic_DNA"/>
</dbReference>
<dbReference type="RefSeq" id="WP_096458744.1">
    <property type="nucleotide sequence ID" value="NZ_AP017369.1"/>
</dbReference>
<dbReference type="PANTHER" id="PTHR43364:SF6">
    <property type="entry name" value="OXIDOREDUCTASE-RELATED"/>
    <property type="match status" value="1"/>
</dbReference>